<dbReference type="AlphaFoldDB" id="A0A655XEY3"/>
<name>A0A655XEY3_VIBCL</name>
<protein>
    <submittedName>
        <fullName evidence="1">Uncharacterized protein</fullName>
    </submittedName>
</protein>
<proteinExistence type="predicted"/>
<dbReference type="EMBL" id="CWQJ01000009">
    <property type="protein sequence ID" value="CSC10837.1"/>
    <property type="molecule type" value="Genomic_DNA"/>
</dbReference>
<reference evidence="1 2" key="1">
    <citation type="submission" date="2015-07" db="EMBL/GenBank/DDBJ databases">
        <authorList>
            <consortium name="Pathogen Informatics"/>
        </authorList>
    </citation>
    <scope>NUCLEOTIDE SEQUENCE [LARGE SCALE GENOMIC DNA]</scope>
    <source>
        <strain evidence="1 2">A325</strain>
    </source>
</reference>
<gene>
    <name evidence="1" type="ORF">ERS013201_01807</name>
</gene>
<sequence length="100" mass="11192">MVTLRNKRENRVGDGRCTTGVEHTTCAAFNLNHCFLKREVSCGATTSVKQGFVGAIDRRLVFLCDRIKHHSRSALYWGVNHAKCPFFVASRGNEAGLFTF</sequence>
<accession>A0A655XEY3</accession>
<evidence type="ECO:0000313" key="2">
    <source>
        <dbReference type="Proteomes" id="UP000046067"/>
    </source>
</evidence>
<dbReference type="Proteomes" id="UP000046067">
    <property type="component" value="Unassembled WGS sequence"/>
</dbReference>
<organism evidence="1 2">
    <name type="scientific">Vibrio cholerae</name>
    <dbReference type="NCBI Taxonomy" id="666"/>
    <lineage>
        <taxon>Bacteria</taxon>
        <taxon>Pseudomonadati</taxon>
        <taxon>Pseudomonadota</taxon>
        <taxon>Gammaproteobacteria</taxon>
        <taxon>Vibrionales</taxon>
        <taxon>Vibrionaceae</taxon>
        <taxon>Vibrio</taxon>
    </lineage>
</organism>
<evidence type="ECO:0000313" key="1">
    <source>
        <dbReference type="EMBL" id="CSC10837.1"/>
    </source>
</evidence>